<organism evidence="1 2">
    <name type="scientific">Parasutterella excrementihominis YIT 11859</name>
    <dbReference type="NCBI Taxonomy" id="762966"/>
    <lineage>
        <taxon>Bacteria</taxon>
        <taxon>Pseudomonadati</taxon>
        <taxon>Pseudomonadota</taxon>
        <taxon>Betaproteobacteria</taxon>
        <taxon>Burkholderiales</taxon>
        <taxon>Sutterellaceae</taxon>
        <taxon>Parasutterella</taxon>
    </lineage>
</organism>
<protein>
    <submittedName>
        <fullName evidence="1">Uncharacterized protein</fullName>
    </submittedName>
</protein>
<dbReference type="GeneID" id="43350106"/>
<evidence type="ECO:0000313" key="1">
    <source>
        <dbReference type="EMBL" id="EGG55806.1"/>
    </source>
</evidence>
<dbReference type="HOGENOM" id="CLU_1029922_0_0_4"/>
<name>F3QJF8_9BURK</name>
<dbReference type="EMBL" id="AFBP01000022">
    <property type="protein sequence ID" value="EGG55806.1"/>
    <property type="molecule type" value="Genomic_DNA"/>
</dbReference>
<proteinExistence type="predicted"/>
<sequence>MLKNLLALLLAKFYSKEESGLVARQAMPSDQPVNIASKTTISSWGTIATFTAPGDGYVTFHGRSMAGGAAQIASLPLENNPTVITATQDNYQGMACNLPVQKGKTVEIYGSNIENIVVTFNRLIGGGYNRNTFFSFGKGEKLCLKPLSNFSQKVSSRANQIGLAAKFFRSQESLSTLPLKRTQRRAMGGLSSGDFLPTFWRLMSQAEDLCSYPVLCRNTKAKGLQFLFISRSLRDRKSTCWETKPQTFCNVGLLQPLALRNLLSTGGKLC</sequence>
<accession>F3QJF8</accession>
<comment type="caution">
    <text evidence="1">The sequence shown here is derived from an EMBL/GenBank/DDBJ whole genome shotgun (WGS) entry which is preliminary data.</text>
</comment>
<dbReference type="AlphaFoldDB" id="F3QJF8"/>
<reference evidence="1 2" key="1">
    <citation type="submission" date="2011-02" db="EMBL/GenBank/DDBJ databases">
        <authorList>
            <person name="Weinstock G."/>
            <person name="Sodergren E."/>
            <person name="Clifton S."/>
            <person name="Fulton L."/>
            <person name="Fulton B."/>
            <person name="Courtney L."/>
            <person name="Fronick C."/>
            <person name="Harrison M."/>
            <person name="Strong C."/>
            <person name="Farmer C."/>
            <person name="Delahaunty K."/>
            <person name="Markovic C."/>
            <person name="Hall O."/>
            <person name="Minx P."/>
            <person name="Tomlinson C."/>
            <person name="Mitreva M."/>
            <person name="Hou S."/>
            <person name="Chen J."/>
            <person name="Wollam A."/>
            <person name="Pepin K.H."/>
            <person name="Johnson M."/>
            <person name="Bhonagiri V."/>
            <person name="Zhang X."/>
            <person name="Suruliraj S."/>
            <person name="Warren W."/>
            <person name="Chinwalla A."/>
            <person name="Mardis E.R."/>
            <person name="Wilson R.K."/>
        </authorList>
    </citation>
    <scope>NUCLEOTIDE SEQUENCE [LARGE SCALE GENOMIC DNA]</scope>
    <source>
        <strain evidence="1 2">YIT 11859</strain>
    </source>
</reference>
<evidence type="ECO:0000313" key="2">
    <source>
        <dbReference type="Proteomes" id="UP000005156"/>
    </source>
</evidence>
<keyword evidence="2" id="KW-1185">Reference proteome</keyword>
<dbReference type="RefSeq" id="WP_008863967.1">
    <property type="nucleotide sequence ID" value="NZ_GL883695.1"/>
</dbReference>
<dbReference type="Proteomes" id="UP000005156">
    <property type="component" value="Unassembled WGS sequence"/>
</dbReference>
<gene>
    <name evidence="1" type="ORF">HMPREF9439_01059</name>
</gene>